<keyword evidence="1" id="KW-0175">Coiled coil</keyword>
<evidence type="ECO:0000256" key="2">
    <source>
        <dbReference type="SAM" id="MobiDB-lite"/>
    </source>
</evidence>
<dbReference type="Pfam" id="PF00350">
    <property type="entry name" value="Dynamin_N"/>
    <property type="match status" value="1"/>
</dbReference>
<feature type="compositionally biased region" description="Acidic residues" evidence="2">
    <location>
        <begin position="468"/>
        <end position="480"/>
    </location>
</feature>
<keyword evidence="6" id="KW-1185">Reference proteome</keyword>
<evidence type="ECO:0000313" key="6">
    <source>
        <dbReference type="Proteomes" id="UP001281003"/>
    </source>
</evidence>
<feature type="domain" description="Dynamin N-terminal" evidence="3">
    <location>
        <begin position="95"/>
        <end position="326"/>
    </location>
</feature>
<dbReference type="SUPFAM" id="SSF52540">
    <property type="entry name" value="P-loop containing nucleoside triphosphate hydrolases"/>
    <property type="match status" value="1"/>
</dbReference>
<feature type="region of interest" description="Disordered" evidence="2">
    <location>
        <begin position="1118"/>
        <end position="1265"/>
    </location>
</feature>
<evidence type="ECO:0000313" key="5">
    <source>
        <dbReference type="EMBL" id="KAK3398289.1"/>
    </source>
</evidence>
<evidence type="ECO:0000259" key="3">
    <source>
        <dbReference type="Pfam" id="PF00350"/>
    </source>
</evidence>
<dbReference type="Proteomes" id="UP001281003">
    <property type="component" value="Unassembled WGS sequence"/>
</dbReference>
<dbReference type="InterPro" id="IPR045063">
    <property type="entry name" value="Dynamin_N"/>
</dbReference>
<dbReference type="Pfam" id="PF24564">
    <property type="entry name" value="DUF7605"/>
    <property type="match status" value="1"/>
</dbReference>
<reference evidence="5" key="2">
    <citation type="submission" date="2023-07" db="EMBL/GenBank/DDBJ databases">
        <authorList>
            <consortium name="Lawrence Berkeley National Laboratory"/>
            <person name="Haridas S."/>
            <person name="Hensen N."/>
            <person name="Bonometti L."/>
            <person name="Westerberg I."/>
            <person name="Brannstrom I.O."/>
            <person name="Guillou S."/>
            <person name="Cros-Aarteil S."/>
            <person name="Calhoun S."/>
            <person name="Kuo A."/>
            <person name="Mondo S."/>
            <person name="Pangilinan J."/>
            <person name="Riley R."/>
            <person name="LaButti K."/>
            <person name="Andreopoulos B."/>
            <person name="Lipzen A."/>
            <person name="Chen C."/>
            <person name="Yanf M."/>
            <person name="Daum C."/>
            <person name="Ng V."/>
            <person name="Clum A."/>
            <person name="Steindorff A."/>
            <person name="Ohm R."/>
            <person name="Martin F."/>
            <person name="Silar P."/>
            <person name="Natvig D."/>
            <person name="Lalanne C."/>
            <person name="Gautier V."/>
            <person name="Ament-velasquez S.L."/>
            <person name="Kruys A."/>
            <person name="Hutchinson M.I."/>
            <person name="Powell A.J."/>
            <person name="Barry K."/>
            <person name="Miller A.N."/>
            <person name="Grigoriev I.V."/>
            <person name="Debuchy R."/>
            <person name="Gladieux P."/>
            <person name="Thoren M.H."/>
            <person name="Johannesson H."/>
        </authorList>
    </citation>
    <scope>NUCLEOTIDE SEQUENCE</scope>
    <source>
        <strain evidence="5">FGSC 1904</strain>
    </source>
</reference>
<evidence type="ECO:0000256" key="1">
    <source>
        <dbReference type="SAM" id="Coils"/>
    </source>
</evidence>
<feature type="compositionally biased region" description="Basic residues" evidence="2">
    <location>
        <begin position="437"/>
        <end position="453"/>
    </location>
</feature>
<protein>
    <recommendedName>
        <fullName evidence="7">Nuclear GTPase SLIP-GC</fullName>
    </recommendedName>
</protein>
<feature type="region of interest" description="Disordered" evidence="2">
    <location>
        <begin position="1059"/>
        <end position="1088"/>
    </location>
</feature>
<dbReference type="PANTHER" id="PTHR36681">
    <property type="entry name" value="NUCLEAR GTPASE, GERMINAL CENTER-ASSOCIATED, TANDEM DUPLICATE 3"/>
    <property type="match status" value="1"/>
</dbReference>
<proteinExistence type="predicted"/>
<accession>A0AAE0UCC2</accession>
<feature type="compositionally biased region" description="Low complexity" evidence="2">
    <location>
        <begin position="1123"/>
        <end position="1133"/>
    </location>
</feature>
<comment type="caution">
    <text evidence="5">The sequence shown here is derived from an EMBL/GenBank/DDBJ whole genome shotgun (WGS) entry which is preliminary data.</text>
</comment>
<dbReference type="AlphaFoldDB" id="A0AAE0UCC2"/>
<evidence type="ECO:0000259" key="4">
    <source>
        <dbReference type="Pfam" id="PF24564"/>
    </source>
</evidence>
<dbReference type="InterPro" id="IPR027417">
    <property type="entry name" value="P-loop_NTPase"/>
</dbReference>
<dbReference type="EMBL" id="JAUTDP010000006">
    <property type="protein sequence ID" value="KAK3398289.1"/>
    <property type="molecule type" value="Genomic_DNA"/>
</dbReference>
<organism evidence="5 6">
    <name type="scientific">Sordaria brevicollis</name>
    <dbReference type="NCBI Taxonomy" id="83679"/>
    <lineage>
        <taxon>Eukaryota</taxon>
        <taxon>Fungi</taxon>
        <taxon>Dikarya</taxon>
        <taxon>Ascomycota</taxon>
        <taxon>Pezizomycotina</taxon>
        <taxon>Sordariomycetes</taxon>
        <taxon>Sordariomycetidae</taxon>
        <taxon>Sordariales</taxon>
        <taxon>Sordariaceae</taxon>
        <taxon>Sordaria</taxon>
    </lineage>
</organism>
<gene>
    <name evidence="5" type="ORF">B0T20DRAFT_453071</name>
</gene>
<feature type="compositionally biased region" description="Acidic residues" evidence="2">
    <location>
        <begin position="1003"/>
        <end position="1015"/>
    </location>
</feature>
<dbReference type="Gene3D" id="3.40.50.300">
    <property type="entry name" value="P-loop containing nucleotide triphosphate hydrolases"/>
    <property type="match status" value="1"/>
</dbReference>
<feature type="compositionally biased region" description="Pro residues" evidence="2">
    <location>
        <begin position="1134"/>
        <end position="1145"/>
    </location>
</feature>
<reference evidence="5" key="1">
    <citation type="journal article" date="2023" name="Mol. Phylogenet. Evol.">
        <title>Genome-scale phylogeny and comparative genomics of the fungal order Sordariales.</title>
        <authorList>
            <person name="Hensen N."/>
            <person name="Bonometti L."/>
            <person name="Westerberg I."/>
            <person name="Brannstrom I.O."/>
            <person name="Guillou S."/>
            <person name="Cros-Aarteil S."/>
            <person name="Calhoun S."/>
            <person name="Haridas S."/>
            <person name="Kuo A."/>
            <person name="Mondo S."/>
            <person name="Pangilinan J."/>
            <person name="Riley R."/>
            <person name="LaButti K."/>
            <person name="Andreopoulos B."/>
            <person name="Lipzen A."/>
            <person name="Chen C."/>
            <person name="Yan M."/>
            <person name="Daum C."/>
            <person name="Ng V."/>
            <person name="Clum A."/>
            <person name="Steindorff A."/>
            <person name="Ohm R.A."/>
            <person name="Martin F."/>
            <person name="Silar P."/>
            <person name="Natvig D.O."/>
            <person name="Lalanne C."/>
            <person name="Gautier V."/>
            <person name="Ament-Velasquez S.L."/>
            <person name="Kruys A."/>
            <person name="Hutchinson M.I."/>
            <person name="Powell A.J."/>
            <person name="Barry K."/>
            <person name="Miller A.N."/>
            <person name="Grigoriev I.V."/>
            <person name="Debuchy R."/>
            <person name="Gladieux P."/>
            <person name="Hiltunen Thoren M."/>
            <person name="Johannesson H."/>
        </authorList>
    </citation>
    <scope>NUCLEOTIDE SEQUENCE</scope>
    <source>
        <strain evidence="5">FGSC 1904</strain>
    </source>
</reference>
<evidence type="ECO:0008006" key="7">
    <source>
        <dbReference type="Google" id="ProtNLM"/>
    </source>
</evidence>
<feature type="region of interest" description="Disordered" evidence="2">
    <location>
        <begin position="990"/>
        <end position="1015"/>
    </location>
</feature>
<feature type="compositionally biased region" description="Acidic residues" evidence="2">
    <location>
        <begin position="1219"/>
        <end position="1245"/>
    </location>
</feature>
<name>A0AAE0UCC2_SORBR</name>
<feature type="region of interest" description="Disordered" evidence="2">
    <location>
        <begin position="425"/>
        <end position="501"/>
    </location>
</feature>
<feature type="coiled-coil region" evidence="1">
    <location>
        <begin position="362"/>
        <end position="403"/>
    </location>
</feature>
<feature type="compositionally biased region" description="Basic and acidic residues" evidence="2">
    <location>
        <begin position="1199"/>
        <end position="1209"/>
    </location>
</feature>
<dbReference type="InterPro" id="IPR056024">
    <property type="entry name" value="DUF7605"/>
</dbReference>
<sequence>MTAVKPEPHGDRGFNAPPANDELRIDFQWLHQLAEDREKRSAEVLERAVRVGVKALQGLKGPLEEAKDIEDTSAATWLKSISDLESRAKPTRTIVGVVGNTGAGKSSVISAVLDEERLLATNCMRACTASPTEISYNYSNDPDELYRAEVEFITAAEWLKELQDLYSDLLDGNGEVSRESSNEDSEAGIAYAKIKAVYPRLVKETMPRHNPVELVNDPRVRIVLGTTRKLRATTAGDLYRQLQSYVDSKEKNADKSIEYWPLIKVVRIYTKASVLSSGVCLVDLPGVQDSNAARAAVAANYMKACTGLWIVAPITRAVDDKTAKTLLGDTFKRQLKYDGAYSAVTFICSKTDDISVTEAVESLNLEQRVSAYEAQIDSKDDEIKKLKKKIRELKDEEGAATEIVDVLDEERDKWETLLDKLDKGEEVYDPSEDQQTKKRKRADKPRGSRKRRNNDHTDSDTGSGSDTGSDEDDSDADMSDSSDKENSAPKPARKPLTREEVESKIASIKEERKQTRAGLADIRAKEKETKTLIKEIDSEKKNLESEVKAICIQGRNEYSRAAIKKDFAMGIKELDQETAIEEDEENFDPDVDLRDYDKVAETLPVFCVSSRAFQKLSGRLVRDKFNSAGFRSLEETEVPQLQAHAQKLTENGRAASCRRFLADLSQLLNSLSMWATNDGTRSNLTDSEKRAEEKHLRKRLYQMDQELGDVVKETMNSLKEALAENIYEIFERYLPAAAENAVPTATGWGAHRDAGGLFWATYKATCRRNGVYSGASGPRDFNAELIEPIYTPLSTSWERTFQRRLPAVLKNFAKSTKLLLETFHREATMRAQERGNNHQGIAMLSHQLQSHAQKVSELPDLLNEVIQDLQRDANRNFTPTIQAQMERAYVGCYEERGPGSYKRMKDLMVGHVQANRMTMFQAATGEVQNQLDVMCREIRKRLQNETEDLQDILGRDYLAALIGAEVAGRKGLPRAERALRAEMVPLLQTTDPKFGPVVRGEPEEPEKVEEPEELKDENAAGENLFVAPGHGSNEADPLAEDHDATMMDASIADTSVVDTSMVDAPPPSSAPTETPTIKAEPVQPAPMLSGNQFSAAAVQPAEHAVTHDHAAPVQPLVEPAQLPTGPSSTAAAPPQLPRPLQPLQPPQAGSATPEAAQAVSVAHERGRAATAAPEASGIVDGVSQPQRAATAGPDPISNIKREPLDKDEMFTSFCTERDPDSDDEDEGSTATEGEDDEDDASSSDEDSSRAPSVDLTLVKPEPADQ</sequence>
<dbReference type="PANTHER" id="PTHR36681:SF3">
    <property type="entry name" value="NUCLEAR GTPASE, GERMINAL CENTER-ASSOCIATED, TANDEM DUPLICATE 3"/>
    <property type="match status" value="1"/>
</dbReference>
<feature type="domain" description="DUF7605" evidence="4">
    <location>
        <begin position="750"/>
        <end position="916"/>
    </location>
</feature>